<dbReference type="InterPro" id="IPR001214">
    <property type="entry name" value="SET_dom"/>
</dbReference>
<dbReference type="InterPro" id="IPR046341">
    <property type="entry name" value="SET_dom_sf"/>
</dbReference>
<evidence type="ECO:0000313" key="3">
    <source>
        <dbReference type="Proteomes" id="UP000799302"/>
    </source>
</evidence>
<dbReference type="InterPro" id="IPR050869">
    <property type="entry name" value="H3K4_H4K5_MeTrfase"/>
</dbReference>
<gene>
    <name evidence="2" type="ORF">BT63DRAFT_386038</name>
</gene>
<proteinExistence type="predicted"/>
<dbReference type="Proteomes" id="UP000799302">
    <property type="component" value="Unassembled WGS sequence"/>
</dbReference>
<accession>A0A6A6UKT9</accession>
<dbReference type="PROSITE" id="PS50280">
    <property type="entry name" value="SET"/>
    <property type="match status" value="1"/>
</dbReference>
<dbReference type="Gene3D" id="2.170.270.10">
    <property type="entry name" value="SET domain"/>
    <property type="match status" value="1"/>
</dbReference>
<dbReference type="PANTHER" id="PTHR12197">
    <property type="entry name" value="HISTONE-LYSINE N-METHYLTRANSFERASE SMYD"/>
    <property type="match status" value="1"/>
</dbReference>
<name>A0A6A6UKT9_9PEZI</name>
<reference evidence="2" key="1">
    <citation type="journal article" date="2020" name="Stud. Mycol.">
        <title>101 Dothideomycetes genomes: a test case for predicting lifestyles and emergence of pathogens.</title>
        <authorList>
            <person name="Haridas S."/>
            <person name="Albert R."/>
            <person name="Binder M."/>
            <person name="Bloem J."/>
            <person name="Labutti K."/>
            <person name="Salamov A."/>
            <person name="Andreopoulos B."/>
            <person name="Baker S."/>
            <person name="Barry K."/>
            <person name="Bills G."/>
            <person name="Bluhm B."/>
            <person name="Cannon C."/>
            <person name="Castanera R."/>
            <person name="Culley D."/>
            <person name="Daum C."/>
            <person name="Ezra D."/>
            <person name="Gonzalez J."/>
            <person name="Henrissat B."/>
            <person name="Kuo A."/>
            <person name="Liang C."/>
            <person name="Lipzen A."/>
            <person name="Lutzoni F."/>
            <person name="Magnuson J."/>
            <person name="Mondo S."/>
            <person name="Nolan M."/>
            <person name="Ohm R."/>
            <person name="Pangilinan J."/>
            <person name="Park H.-J."/>
            <person name="Ramirez L."/>
            <person name="Alfaro M."/>
            <person name="Sun H."/>
            <person name="Tritt A."/>
            <person name="Yoshinaga Y."/>
            <person name="Zwiers L.-H."/>
            <person name="Turgeon B."/>
            <person name="Goodwin S."/>
            <person name="Spatafora J."/>
            <person name="Crous P."/>
            <person name="Grigoriev I."/>
        </authorList>
    </citation>
    <scope>NUCLEOTIDE SEQUENCE</scope>
    <source>
        <strain evidence="2">CBS 115976</strain>
    </source>
</reference>
<dbReference type="Pfam" id="PF00856">
    <property type="entry name" value="SET"/>
    <property type="match status" value="1"/>
</dbReference>
<dbReference type="GO" id="GO:0005634">
    <property type="term" value="C:nucleus"/>
    <property type="evidence" value="ECO:0007669"/>
    <property type="project" value="TreeGrafter"/>
</dbReference>
<feature type="domain" description="SET" evidence="1">
    <location>
        <begin position="200"/>
        <end position="488"/>
    </location>
</feature>
<sequence>MDAHRGLLSQVHFAPYVPIWRLELAKSYASLGYPDLAAGEAYMALLLSDEIQDESGEYHDEVIEAVTLLHLLPTINGGQKGFGPDSLSEDDILSWTLNSVEKVSYELLSRYLIDCGCLRSAAEFTSRGLRKFSTNAVLTQNLASIHKRAGKGCDFDPTFESYPERTFVRRELYPWHSFEPDRFTTESLQALNDQLGKVAPKLEVKSVELPELRSERPDATSRQLGVFAKEDLSPGDIILVEKSLLTGTTRLHDSYCDACSLSLTGLGSAVSCPECMVAVFCGQDCLDLATESYHTALCGTDVSSLQRNIPATEAADALYSQLLLRAFAMSVAQDCHPLELPEVKYIWGDHKLAQHDPTTHSDDPFHHQPRTLPFSFQNNVLLPIHILEKMDVNIFSTQARFDPWVTNTLYAKFRGTASAKLGPTALPEIGAVHPLWCLTNHSCDPNVAWEWEGTMRFWVRENRALWDGKKSAKPPGIRAGDEILSHYCDIRLPVKERREWASGALGGDCACERCLWEDKQSDKSDG</sequence>
<dbReference type="SUPFAM" id="SSF82199">
    <property type="entry name" value="SET domain"/>
    <property type="match status" value="1"/>
</dbReference>
<evidence type="ECO:0000313" key="2">
    <source>
        <dbReference type="EMBL" id="KAF2671504.1"/>
    </source>
</evidence>
<protein>
    <recommendedName>
        <fullName evidence="1">SET domain-containing protein</fullName>
    </recommendedName>
</protein>
<keyword evidence="3" id="KW-1185">Reference proteome</keyword>
<dbReference type="SUPFAM" id="SSF144232">
    <property type="entry name" value="HIT/MYND zinc finger-like"/>
    <property type="match status" value="1"/>
</dbReference>
<dbReference type="Gene3D" id="6.10.140.2220">
    <property type="match status" value="1"/>
</dbReference>
<organism evidence="2 3">
    <name type="scientific">Microthyrium microscopicum</name>
    <dbReference type="NCBI Taxonomy" id="703497"/>
    <lineage>
        <taxon>Eukaryota</taxon>
        <taxon>Fungi</taxon>
        <taxon>Dikarya</taxon>
        <taxon>Ascomycota</taxon>
        <taxon>Pezizomycotina</taxon>
        <taxon>Dothideomycetes</taxon>
        <taxon>Dothideomycetes incertae sedis</taxon>
        <taxon>Microthyriales</taxon>
        <taxon>Microthyriaceae</taxon>
        <taxon>Microthyrium</taxon>
    </lineage>
</organism>
<dbReference type="PANTHER" id="PTHR12197:SF273">
    <property type="entry name" value="MYND-TYPE ZINC FINGER PROTEIN SAMB"/>
    <property type="match status" value="1"/>
</dbReference>
<dbReference type="Gene3D" id="1.10.220.160">
    <property type="match status" value="1"/>
</dbReference>
<dbReference type="OrthoDB" id="438641at2759"/>
<dbReference type="AlphaFoldDB" id="A0A6A6UKT9"/>
<evidence type="ECO:0000259" key="1">
    <source>
        <dbReference type="PROSITE" id="PS50280"/>
    </source>
</evidence>
<dbReference type="EMBL" id="MU004233">
    <property type="protein sequence ID" value="KAF2671504.1"/>
    <property type="molecule type" value="Genomic_DNA"/>
</dbReference>